<dbReference type="Gene3D" id="2.30.29.30">
    <property type="entry name" value="Pleckstrin-homology domain (PH domain)/Phosphotyrosine-binding domain (PTB)"/>
    <property type="match status" value="1"/>
</dbReference>
<dbReference type="RefSeq" id="XP_065672548.1">
    <property type="nucleotide sequence ID" value="XM_065816476.1"/>
</dbReference>
<dbReference type="SMART" id="SM00252">
    <property type="entry name" value="SH2"/>
    <property type="match status" value="1"/>
</dbReference>
<evidence type="ECO:0000313" key="7">
    <source>
        <dbReference type="RefSeq" id="XP_065672548.1"/>
    </source>
</evidence>
<dbReference type="SUPFAM" id="SSF55550">
    <property type="entry name" value="SH2 domain"/>
    <property type="match status" value="1"/>
</dbReference>
<evidence type="ECO:0000313" key="8">
    <source>
        <dbReference type="RefSeq" id="XP_065672549.1"/>
    </source>
</evidence>
<dbReference type="Proteomes" id="UP001652625">
    <property type="component" value="Chromosome 13"/>
</dbReference>
<evidence type="ECO:0000259" key="5">
    <source>
        <dbReference type="PROSITE" id="PS50003"/>
    </source>
</evidence>
<feature type="compositionally biased region" description="Polar residues" evidence="3">
    <location>
        <begin position="448"/>
        <end position="467"/>
    </location>
</feature>
<dbReference type="PROSITE" id="PS50001">
    <property type="entry name" value="SH2"/>
    <property type="match status" value="1"/>
</dbReference>
<keyword evidence="1 2" id="KW-0727">SH2 domain</keyword>
<organism evidence="6 7">
    <name type="scientific">Hydra vulgaris</name>
    <name type="common">Hydra</name>
    <name type="synonym">Hydra attenuata</name>
    <dbReference type="NCBI Taxonomy" id="6087"/>
    <lineage>
        <taxon>Eukaryota</taxon>
        <taxon>Metazoa</taxon>
        <taxon>Cnidaria</taxon>
        <taxon>Hydrozoa</taxon>
        <taxon>Hydroidolina</taxon>
        <taxon>Anthoathecata</taxon>
        <taxon>Aplanulata</taxon>
        <taxon>Hydridae</taxon>
        <taxon>Hydra</taxon>
    </lineage>
</organism>
<name>A0ABM4DDR2_HYDVU</name>
<proteinExistence type="predicted"/>
<feature type="compositionally biased region" description="Basic and acidic residues" evidence="3">
    <location>
        <begin position="510"/>
        <end position="520"/>
    </location>
</feature>
<evidence type="ECO:0000256" key="2">
    <source>
        <dbReference type="PROSITE-ProRule" id="PRU00191"/>
    </source>
</evidence>
<dbReference type="InterPro" id="IPR001849">
    <property type="entry name" value="PH_domain"/>
</dbReference>
<dbReference type="GeneID" id="100199803"/>
<evidence type="ECO:0000259" key="4">
    <source>
        <dbReference type="PROSITE" id="PS50001"/>
    </source>
</evidence>
<dbReference type="Pfam" id="PF00169">
    <property type="entry name" value="PH"/>
    <property type="match status" value="1"/>
</dbReference>
<feature type="region of interest" description="Disordered" evidence="3">
    <location>
        <begin position="568"/>
        <end position="624"/>
    </location>
</feature>
<dbReference type="Gene3D" id="3.30.505.10">
    <property type="entry name" value="SH2 domain"/>
    <property type="match status" value="1"/>
</dbReference>
<dbReference type="InterPro" id="IPR036860">
    <property type="entry name" value="SH2_dom_sf"/>
</dbReference>
<gene>
    <name evidence="7 8" type="primary">LOC100199803</name>
</gene>
<feature type="domain" description="PH" evidence="5">
    <location>
        <begin position="12"/>
        <end position="119"/>
    </location>
</feature>
<dbReference type="InterPro" id="IPR000980">
    <property type="entry name" value="SH2"/>
</dbReference>
<evidence type="ECO:0000256" key="1">
    <source>
        <dbReference type="ARBA" id="ARBA00022999"/>
    </source>
</evidence>
<feature type="compositionally biased region" description="Low complexity" evidence="3">
    <location>
        <begin position="522"/>
        <end position="540"/>
    </location>
</feature>
<dbReference type="PANTHER" id="PTHR19969:SF5">
    <property type="entry name" value="CRK-LIKE PROTEIN"/>
    <property type="match status" value="1"/>
</dbReference>
<dbReference type="PROSITE" id="PS50003">
    <property type="entry name" value="PH_DOMAIN"/>
    <property type="match status" value="1"/>
</dbReference>
<dbReference type="InterPro" id="IPR011993">
    <property type="entry name" value="PH-like_dom_sf"/>
</dbReference>
<dbReference type="SMART" id="SM00233">
    <property type="entry name" value="PH"/>
    <property type="match status" value="1"/>
</dbReference>
<dbReference type="PANTHER" id="PTHR19969">
    <property type="entry name" value="SH2-SH3 ADAPTOR PROTEIN-RELATED"/>
    <property type="match status" value="1"/>
</dbReference>
<dbReference type="RefSeq" id="XP_065672549.1">
    <property type="nucleotide sequence ID" value="XM_065816477.1"/>
</dbReference>
<sequence length="713" mass="79500">MSSPGTSSDNLRRYIDGWLEHKEKRKYLQHWFVLKGKLNSSAQLEKAYLFCFKTNDTKDKSQFVGSTEITFPGGSVVLLKSSKTKFTFKILFNNTKFNFKAYDDQTRQRWIYAFCNLVGKQFPPLEIPTEISAIHCEPVEKKTPLMAPKFLFGHGRSRSHNDLSRTLEEVNSPIVKRGSCLQVNEDKEKRSLNQIAWYYSGMKRVQAEELLSTEAVGSFLLRDSESHSGNFTLTYRDFDKIKNHMICSTEKGQFKFCETEIKQQFNSPSEAAIIFMFTAKNAIAPRAYVRSPTDIIFEVKSQKSSDFNLKYNYLETGDIEVTDNLVIKRDSLKNEKNDNKNENECENNRDSVFDYFDSQSYLEGNYVDDTLTKLVIESSSNAPVLPEKKISNVSSVFNQRTSIKDSSSTNAVPIAPERKISVEVLSSDLSENQKSDSLLSKPVRKTSVEANSNAPARNTLPNATTRKISVLKSPADRSKIITTLPVSSSNMQDTDSYIKMGPGPSLSGIDIDRVSDKDYDLSSNSSSNINSDSNINSNSNGVTSVGIHSEPDLQSVLPDINSRIEINSDTVTEPYMEMQGASPEKEKIAHPKSGLDDPNITNSGEKSPNLPPPRKSVVNKAGKPNSLNLSTNYNSGSKYVNILDTVIRFPPALVSSLSAQSDPFSVEHFYLSGISGKIDSPKNENVPYVASPGPETPPLPPRCDKPLRLSKLS</sequence>
<feature type="region of interest" description="Disordered" evidence="3">
    <location>
        <begin position="431"/>
        <end position="471"/>
    </location>
</feature>
<reference evidence="7 8" key="1">
    <citation type="submission" date="2025-05" db="UniProtKB">
        <authorList>
            <consortium name="RefSeq"/>
        </authorList>
    </citation>
    <scope>IDENTIFICATION</scope>
</reference>
<dbReference type="InterPro" id="IPR051184">
    <property type="entry name" value="Tyrosine-phos_adapter"/>
</dbReference>
<feature type="region of interest" description="Disordered" evidence="3">
    <location>
        <begin position="483"/>
        <end position="547"/>
    </location>
</feature>
<dbReference type="SUPFAM" id="SSF50729">
    <property type="entry name" value="PH domain-like"/>
    <property type="match status" value="1"/>
</dbReference>
<accession>A0ABM4DDR2</accession>
<protein>
    <submittedName>
        <fullName evidence="7 8">Uncharacterized protein LOC100199803 isoform X2</fullName>
    </submittedName>
</protein>
<evidence type="ECO:0000313" key="6">
    <source>
        <dbReference type="Proteomes" id="UP001652625"/>
    </source>
</evidence>
<feature type="domain" description="SH2" evidence="4">
    <location>
        <begin position="197"/>
        <end position="293"/>
    </location>
</feature>
<dbReference type="CDD" id="cd00173">
    <property type="entry name" value="SH2"/>
    <property type="match status" value="1"/>
</dbReference>
<feature type="region of interest" description="Disordered" evidence="3">
    <location>
        <begin position="678"/>
        <end position="713"/>
    </location>
</feature>
<keyword evidence="6" id="KW-1185">Reference proteome</keyword>
<feature type="compositionally biased region" description="Polar residues" evidence="3">
    <location>
        <begin position="483"/>
        <end position="495"/>
    </location>
</feature>
<dbReference type="Pfam" id="PF00017">
    <property type="entry name" value="SH2"/>
    <property type="match status" value="1"/>
</dbReference>
<evidence type="ECO:0000256" key="3">
    <source>
        <dbReference type="SAM" id="MobiDB-lite"/>
    </source>
</evidence>
<dbReference type="PRINTS" id="PR00401">
    <property type="entry name" value="SH2DOMAIN"/>
</dbReference>
<feature type="compositionally biased region" description="Basic and acidic residues" evidence="3">
    <location>
        <begin position="583"/>
        <end position="595"/>
    </location>
</feature>